<feature type="compositionally biased region" description="Polar residues" evidence="1">
    <location>
        <begin position="1"/>
        <end position="11"/>
    </location>
</feature>
<dbReference type="PROSITE" id="PS50010">
    <property type="entry name" value="DH_2"/>
    <property type="match status" value="1"/>
</dbReference>
<dbReference type="SMART" id="SM00325">
    <property type="entry name" value="RhoGEF"/>
    <property type="match status" value="1"/>
</dbReference>
<feature type="domain" description="DH" evidence="2">
    <location>
        <begin position="184"/>
        <end position="401"/>
    </location>
</feature>
<dbReference type="Pfam" id="PF02558">
    <property type="entry name" value="ApbA"/>
    <property type="match status" value="1"/>
</dbReference>
<feature type="region of interest" description="Disordered" evidence="1">
    <location>
        <begin position="872"/>
        <end position="914"/>
    </location>
</feature>
<feature type="compositionally biased region" description="Basic and acidic residues" evidence="1">
    <location>
        <begin position="872"/>
        <end position="881"/>
    </location>
</feature>
<evidence type="ECO:0000256" key="1">
    <source>
        <dbReference type="SAM" id="MobiDB-lite"/>
    </source>
</evidence>
<dbReference type="InterPro" id="IPR013332">
    <property type="entry name" value="KPR_N"/>
</dbReference>
<dbReference type="InterPro" id="IPR035899">
    <property type="entry name" value="DBL_dom_sf"/>
</dbReference>
<proteinExistence type="predicted"/>
<feature type="compositionally biased region" description="Basic and acidic residues" evidence="1">
    <location>
        <begin position="44"/>
        <end position="58"/>
    </location>
</feature>
<evidence type="ECO:0000313" key="3">
    <source>
        <dbReference type="EMBL" id="WFD01821.1"/>
    </source>
</evidence>
<dbReference type="GO" id="GO:0005737">
    <property type="term" value="C:cytoplasm"/>
    <property type="evidence" value="ECO:0007669"/>
    <property type="project" value="TreeGrafter"/>
</dbReference>
<accession>A0AAF0IVA9</accession>
<feature type="region of interest" description="Disordered" evidence="1">
    <location>
        <begin position="686"/>
        <end position="724"/>
    </location>
</feature>
<dbReference type="PANTHER" id="PTHR21708">
    <property type="entry name" value="PROBABLE 2-DEHYDROPANTOATE 2-REDUCTASE"/>
    <property type="match status" value="1"/>
</dbReference>
<organism evidence="3 4">
    <name type="scientific">Malassezia obtusa</name>
    <dbReference type="NCBI Taxonomy" id="76774"/>
    <lineage>
        <taxon>Eukaryota</taxon>
        <taxon>Fungi</taxon>
        <taxon>Dikarya</taxon>
        <taxon>Basidiomycota</taxon>
        <taxon>Ustilaginomycotina</taxon>
        <taxon>Malasseziomycetes</taxon>
        <taxon>Malasseziales</taxon>
        <taxon>Malasseziaceae</taxon>
        <taxon>Malassezia</taxon>
    </lineage>
</organism>
<dbReference type="PANTHER" id="PTHR21708:SF43">
    <property type="entry name" value="KETOPANTOATE REDUCTASE C-TERMINAL DOMAIN-CONTAINING PROTEIN"/>
    <property type="match status" value="1"/>
</dbReference>
<dbReference type="Gene3D" id="1.20.900.10">
    <property type="entry name" value="Dbl homology (DH) domain"/>
    <property type="match status" value="1"/>
</dbReference>
<keyword evidence="3" id="KW-0560">Oxidoreductase</keyword>
<dbReference type="InterPro" id="IPR013752">
    <property type="entry name" value="KPA_reductase"/>
</dbReference>
<dbReference type="InterPro" id="IPR001849">
    <property type="entry name" value="PH_domain"/>
</dbReference>
<feature type="region of interest" description="Disordered" evidence="1">
    <location>
        <begin position="1287"/>
        <end position="1314"/>
    </location>
</feature>
<dbReference type="GO" id="GO:0005085">
    <property type="term" value="F:guanyl-nucleotide exchange factor activity"/>
    <property type="evidence" value="ECO:0007669"/>
    <property type="project" value="InterPro"/>
</dbReference>
<sequence>MFSSETATVDNSIGRLLPDQQEQEPAEAAHEALEKMSIGSSTTEDVKDERSPSPKQGDKQVVAVHMAQSAQNPESLNFLQDRLTEKPFTSQSFPVSDTKWTPSALAAPRGMRPVDIGVELESTESNPAPRLESALYMTLRDASSPEIDTDISRTSSTIILRGEHPKNDRASSEIDDKTVRLKVKRLHSIFELLDTESNYTDDLDLLVNVFFVELQSVPYFCENPQRLRTVVRNANQLLDLHREMTAKLRSIVEGATSDDAPNDSADHAVVECANTIASLAPQFKVYNQFCARHKEALAHIDAAESRTGEWEMFRQRSAEAANRYLAKSSTGETLSASAPSPRVLTQRRLLFRDFFIKPIQRVCLYPIILQTIQKNSPNVGQEELARAIDLMRKVTLDVDSASKQRESALLTEMIGSRLEMSGNLDVLHHHPTQAPLSTPLPIKYYGCFLFADFLLIVKVRRNHMFTARYWFPLAEARLERSSAHESYLPHSFRLTVRGHFFEFIALTAKECQLWLNALEEVMKENPSRTRRLNGADVLYPCNLSSDGSASAQDGEDPLVAFFGNRASVPDTQAARGRSTTASSHGEILLRHKSPPRRAAIDRGMLFSDACISARTSFDNDGVLSHAMPAAPSSLGSTMGAIVNLSRLSGSETVSLKLPSRAVPSDGTTPTQTPHISPVLISTEASPVESPIATAPSSPTLRPSFFFPDDGAEPQGRGFRRRMRDSFSRRSSVQLDANDIIAIRDQAAAQSLSRRGSQVGLDTRAVQVNELGQTVQGPGPLTVDTSSVSSVTNTPRATNSFAHTMRNPKKWFSPTTPRPSSATDESDPWLAGDTVPSGTLKRSSSLNWSALRAKNWSTISLKSLATRGASVELERPMPDLESRPPTALLSDASRSSSALSNHADMVSPGSSRAPSPKRKFALRFLQLGALYAFVLQRGGARITAVCRSNYETVKEKGINVISEKYGSHMNWRPDQVVRSPEEVKDTKFDYVVCAFKAVPDMRPSSETIRPFLEKNLSLKPSKLPMVVLIQNGVDIENELHDSLVKCDQPLASGVVGGVTWVGATLLGEGTRIEHGLMEKLKIGLYPPPLDEELPKDIAAEFDQLVSLFAKGDSDVEGSNDIVGVRWSKVLWNISWGGLSTLARQPVAALLQAETLPYTCGVVHGIMLELIAIARAHGISEKRLPASTVDHVYNLTMKSTYVKVRTSRDPDHFVETKPGTYLPFDFKPSILVDLERERPMELQTIFGTLLQRAREANVDTPRLDTIVAALMPSQIAFVCKSKGVENKFGPESDDGNKIYDANPALNKTGGAPVLDP</sequence>
<evidence type="ECO:0000259" key="2">
    <source>
        <dbReference type="PROSITE" id="PS50010"/>
    </source>
</evidence>
<feature type="compositionally biased region" description="Polar residues" evidence="1">
    <location>
        <begin position="812"/>
        <end position="822"/>
    </location>
</feature>
<reference evidence="3" key="1">
    <citation type="submission" date="2023-03" db="EMBL/GenBank/DDBJ databases">
        <title>Mating type loci evolution in Malassezia.</title>
        <authorList>
            <person name="Coelho M.A."/>
        </authorList>
    </citation>
    <scope>NUCLEOTIDE SEQUENCE</scope>
    <source>
        <strain evidence="3">CBS 7876</strain>
    </source>
</reference>
<protein>
    <submittedName>
        <fullName evidence="3">2-dehydropantoate 2-reductase</fullName>
        <ecNumber evidence="3">1.1.1.169</ecNumber>
    </submittedName>
</protein>
<dbReference type="EC" id="1.1.1.169" evidence="3"/>
<dbReference type="EMBL" id="CP119934">
    <property type="protein sequence ID" value="WFD01821.1"/>
    <property type="molecule type" value="Genomic_DNA"/>
</dbReference>
<dbReference type="InterPro" id="IPR051402">
    <property type="entry name" value="KPR-Related"/>
</dbReference>
<dbReference type="SUPFAM" id="SSF48065">
    <property type="entry name" value="DBL homology domain (DH-domain)"/>
    <property type="match status" value="1"/>
</dbReference>
<dbReference type="InterPro" id="IPR011993">
    <property type="entry name" value="PH-like_dom_sf"/>
</dbReference>
<feature type="compositionally biased region" description="Low complexity" evidence="1">
    <location>
        <begin position="886"/>
        <end position="899"/>
    </location>
</feature>
<dbReference type="Pfam" id="PF00621">
    <property type="entry name" value="RhoGEF"/>
    <property type="match status" value="1"/>
</dbReference>
<dbReference type="Gene3D" id="3.40.50.720">
    <property type="entry name" value="NAD(P)-binding Rossmann-like Domain"/>
    <property type="match status" value="1"/>
</dbReference>
<gene>
    <name evidence="3" type="ORF">MOBT1_000501</name>
</gene>
<dbReference type="SUPFAM" id="SSF50729">
    <property type="entry name" value="PH domain-like"/>
    <property type="match status" value="1"/>
</dbReference>
<keyword evidence="4" id="KW-1185">Reference proteome</keyword>
<dbReference type="InterPro" id="IPR013328">
    <property type="entry name" value="6PGD_dom2"/>
</dbReference>
<feature type="region of interest" description="Disordered" evidence="1">
    <location>
        <begin position="1"/>
        <end position="60"/>
    </location>
</feature>
<name>A0AAF0IVA9_9BASI</name>
<dbReference type="SMART" id="SM00233">
    <property type="entry name" value="PH"/>
    <property type="match status" value="1"/>
</dbReference>
<feature type="compositionally biased region" description="Low complexity" evidence="1">
    <location>
        <begin position="781"/>
        <end position="793"/>
    </location>
</feature>
<evidence type="ECO:0000313" key="4">
    <source>
        <dbReference type="Proteomes" id="UP001214603"/>
    </source>
</evidence>
<dbReference type="Proteomes" id="UP001214603">
    <property type="component" value="Chromosome 1"/>
</dbReference>
<dbReference type="InterPro" id="IPR008927">
    <property type="entry name" value="6-PGluconate_DH-like_C_sf"/>
</dbReference>
<dbReference type="Gene3D" id="1.10.1040.10">
    <property type="entry name" value="N-(1-d-carboxylethyl)-l-norvaline Dehydrogenase, domain 2"/>
    <property type="match status" value="1"/>
</dbReference>
<feature type="region of interest" description="Disordered" evidence="1">
    <location>
        <begin position="773"/>
        <end position="841"/>
    </location>
</feature>
<dbReference type="Gene3D" id="2.30.29.30">
    <property type="entry name" value="Pleckstrin-homology domain (PH domain)/Phosphotyrosine-binding domain (PTB)"/>
    <property type="match status" value="1"/>
</dbReference>
<dbReference type="CDD" id="cd00821">
    <property type="entry name" value="PH"/>
    <property type="match status" value="1"/>
</dbReference>
<dbReference type="Pfam" id="PF08546">
    <property type="entry name" value="ApbA_C"/>
    <property type="match status" value="1"/>
</dbReference>
<dbReference type="InterPro" id="IPR000219">
    <property type="entry name" value="DH_dom"/>
</dbReference>
<dbReference type="GO" id="GO:0008677">
    <property type="term" value="F:2-dehydropantoate 2-reductase activity"/>
    <property type="evidence" value="ECO:0007669"/>
    <property type="project" value="UniProtKB-EC"/>
</dbReference>
<dbReference type="SUPFAM" id="SSF48179">
    <property type="entry name" value="6-phosphogluconate dehydrogenase C-terminal domain-like"/>
    <property type="match status" value="1"/>
</dbReference>